<protein>
    <submittedName>
        <fullName evidence="1">HAD family phosphatase</fullName>
    </submittedName>
</protein>
<organism evidence="1 2">
    <name type="scientific">Alkalicella caledoniensis</name>
    <dbReference type="NCBI Taxonomy" id="2731377"/>
    <lineage>
        <taxon>Bacteria</taxon>
        <taxon>Bacillati</taxon>
        <taxon>Bacillota</taxon>
        <taxon>Clostridia</taxon>
        <taxon>Eubacteriales</taxon>
        <taxon>Proteinivoracaceae</taxon>
        <taxon>Alkalicella</taxon>
    </lineage>
</organism>
<dbReference type="InterPro" id="IPR006379">
    <property type="entry name" value="HAD-SF_hydro_IIB"/>
</dbReference>
<dbReference type="InterPro" id="IPR023214">
    <property type="entry name" value="HAD_sf"/>
</dbReference>
<dbReference type="SUPFAM" id="SSF56784">
    <property type="entry name" value="HAD-like"/>
    <property type="match status" value="1"/>
</dbReference>
<evidence type="ECO:0000313" key="1">
    <source>
        <dbReference type="EMBL" id="QNO14065.1"/>
    </source>
</evidence>
<dbReference type="SFLD" id="SFLDS00003">
    <property type="entry name" value="Haloacid_Dehalogenase"/>
    <property type="match status" value="1"/>
</dbReference>
<dbReference type="Gene3D" id="3.40.50.1000">
    <property type="entry name" value="HAD superfamily/HAD-like"/>
    <property type="match status" value="1"/>
</dbReference>
<dbReference type="PANTHER" id="PTHR10000">
    <property type="entry name" value="PHOSPHOSERINE PHOSPHATASE"/>
    <property type="match status" value="1"/>
</dbReference>
<dbReference type="InterPro" id="IPR000150">
    <property type="entry name" value="Cof"/>
</dbReference>
<dbReference type="GO" id="GO:0005829">
    <property type="term" value="C:cytosol"/>
    <property type="evidence" value="ECO:0007669"/>
    <property type="project" value="TreeGrafter"/>
</dbReference>
<proteinExistence type="predicted"/>
<reference evidence="1 2" key="1">
    <citation type="submission" date="2020-07" db="EMBL/GenBank/DDBJ databases">
        <title>Alkalicella. sp. LB2 genome.</title>
        <authorList>
            <person name="Postec A."/>
            <person name="Quemeneur M."/>
        </authorList>
    </citation>
    <scope>NUCLEOTIDE SEQUENCE [LARGE SCALE GENOMIC DNA]</scope>
    <source>
        <strain evidence="1 2">LB2</strain>
    </source>
</reference>
<dbReference type="RefSeq" id="WP_213167728.1">
    <property type="nucleotide sequence ID" value="NZ_CP058559.1"/>
</dbReference>
<keyword evidence="2" id="KW-1185">Reference proteome</keyword>
<name>A0A7G9W5V3_ALKCA</name>
<dbReference type="SFLD" id="SFLDG01144">
    <property type="entry name" value="C2.B.4:_PGP_Like"/>
    <property type="match status" value="1"/>
</dbReference>
<gene>
    <name evidence="1" type="ORF">HYG86_04390</name>
</gene>
<dbReference type="Gene3D" id="3.30.1240.10">
    <property type="match status" value="1"/>
</dbReference>
<accession>A0A7G9W5V3</accession>
<dbReference type="SFLD" id="SFLDG01140">
    <property type="entry name" value="C2.B:_Phosphomannomutase_and_P"/>
    <property type="match status" value="1"/>
</dbReference>
<dbReference type="GO" id="GO:0000287">
    <property type="term" value="F:magnesium ion binding"/>
    <property type="evidence" value="ECO:0007669"/>
    <property type="project" value="TreeGrafter"/>
</dbReference>
<dbReference type="AlphaFoldDB" id="A0A7G9W5V3"/>
<dbReference type="Pfam" id="PF08282">
    <property type="entry name" value="Hydrolase_3"/>
    <property type="match status" value="1"/>
</dbReference>
<dbReference type="NCBIfam" id="TIGR01484">
    <property type="entry name" value="HAD-SF-IIB"/>
    <property type="match status" value="1"/>
</dbReference>
<dbReference type="Proteomes" id="UP000516160">
    <property type="component" value="Chromosome"/>
</dbReference>
<dbReference type="GO" id="GO:0016791">
    <property type="term" value="F:phosphatase activity"/>
    <property type="evidence" value="ECO:0007669"/>
    <property type="project" value="TreeGrafter"/>
</dbReference>
<sequence length="281" mass="31321">MNDLKVIVMDVDGTLTNSKKVITEKTKETLMKAQELGYTLILASGRPTTGLVGFAKELEMDKHNGLLVSYNGSQVVDFTKNEILFNEPLTVVEAKSILRHIKQFDITPMIDDGKHIYVENLDGLNVEYEASGGNFILEQVEDLEEFITFETNKILTSGSPEYLQTIFNQMKDPFNNELSCVFTAPFYVEYTAKGIDKAKALETILKPMGYTRDQIIAFGDGHNDITMLKYAGVAVAMDNAVQDLKDVADFITLSNEEDGIAHALEKYIVQLNVDKKVSALV</sequence>
<dbReference type="EMBL" id="CP058559">
    <property type="protein sequence ID" value="QNO14065.1"/>
    <property type="molecule type" value="Genomic_DNA"/>
</dbReference>
<dbReference type="CDD" id="cd07516">
    <property type="entry name" value="HAD_Pase"/>
    <property type="match status" value="1"/>
</dbReference>
<dbReference type="NCBIfam" id="TIGR00099">
    <property type="entry name" value="Cof-subfamily"/>
    <property type="match status" value="1"/>
</dbReference>
<dbReference type="InterPro" id="IPR036412">
    <property type="entry name" value="HAD-like_sf"/>
</dbReference>
<dbReference type="KEGG" id="acae:HYG86_04390"/>
<evidence type="ECO:0000313" key="2">
    <source>
        <dbReference type="Proteomes" id="UP000516160"/>
    </source>
</evidence>
<dbReference type="PANTHER" id="PTHR10000:SF8">
    <property type="entry name" value="HAD SUPERFAMILY HYDROLASE-LIKE, TYPE 3"/>
    <property type="match status" value="1"/>
</dbReference>